<keyword evidence="1" id="KW-0732">Signal</keyword>
<dbReference type="OrthoDB" id="2497682at2759"/>
<sequence>MPSIARAILLAVQATSFLALAGISPKTTMALASPLSGPSSAAPANSPSSLLAARVVSKYTDTELVARIPILSPTVSAPLQQRASSANHTQLIKKLQASHDKMKGNAATMKSLVARTRTRSFDADNSAFKQECASTLKAYKTNFEDFQSIFILIAGTDKGLACYDPTNDLQTILKGVVNFHKTILSCTVTIIYAIPGLGPILGPIVYDIKCLVDALLDATEVLTDCLLNATGALLRALGLGPVLDLLCDLGTGLLCLGRGQPL</sequence>
<proteinExistence type="predicted"/>
<evidence type="ECO:0000313" key="2">
    <source>
        <dbReference type="EMBL" id="KAF7347823.1"/>
    </source>
</evidence>
<dbReference type="EMBL" id="JACAZI010000012">
    <property type="protein sequence ID" value="KAF7347823.1"/>
    <property type="molecule type" value="Genomic_DNA"/>
</dbReference>
<accession>A0A8H6XTH5</accession>
<protein>
    <submittedName>
        <fullName evidence="2">Uncharacterized protein</fullName>
    </submittedName>
</protein>
<comment type="caution">
    <text evidence="2">The sequence shown here is derived from an EMBL/GenBank/DDBJ whole genome shotgun (WGS) entry which is preliminary data.</text>
</comment>
<gene>
    <name evidence="2" type="ORF">MVEN_01539800</name>
</gene>
<feature type="chain" id="PRO_5034410404" evidence="1">
    <location>
        <begin position="31"/>
        <end position="262"/>
    </location>
</feature>
<dbReference type="AlphaFoldDB" id="A0A8H6XTH5"/>
<evidence type="ECO:0000256" key="1">
    <source>
        <dbReference type="SAM" id="SignalP"/>
    </source>
</evidence>
<evidence type="ECO:0000313" key="3">
    <source>
        <dbReference type="Proteomes" id="UP000620124"/>
    </source>
</evidence>
<keyword evidence="3" id="KW-1185">Reference proteome</keyword>
<organism evidence="2 3">
    <name type="scientific">Mycena venus</name>
    <dbReference type="NCBI Taxonomy" id="2733690"/>
    <lineage>
        <taxon>Eukaryota</taxon>
        <taxon>Fungi</taxon>
        <taxon>Dikarya</taxon>
        <taxon>Basidiomycota</taxon>
        <taxon>Agaricomycotina</taxon>
        <taxon>Agaricomycetes</taxon>
        <taxon>Agaricomycetidae</taxon>
        <taxon>Agaricales</taxon>
        <taxon>Marasmiineae</taxon>
        <taxon>Mycenaceae</taxon>
        <taxon>Mycena</taxon>
    </lineage>
</organism>
<feature type="signal peptide" evidence="1">
    <location>
        <begin position="1"/>
        <end position="30"/>
    </location>
</feature>
<name>A0A8H6XTH5_9AGAR</name>
<reference evidence="2" key="1">
    <citation type="submission" date="2020-05" db="EMBL/GenBank/DDBJ databases">
        <title>Mycena genomes resolve the evolution of fungal bioluminescence.</title>
        <authorList>
            <person name="Tsai I.J."/>
        </authorList>
    </citation>
    <scope>NUCLEOTIDE SEQUENCE</scope>
    <source>
        <strain evidence="2">CCC161011</strain>
    </source>
</reference>
<dbReference type="Proteomes" id="UP000620124">
    <property type="component" value="Unassembled WGS sequence"/>
</dbReference>